<dbReference type="Proteomes" id="UP000001350">
    <property type="component" value="Chromosome"/>
</dbReference>
<reference evidence="1 2" key="1">
    <citation type="journal article" date="2009" name="Proc. Natl. Acad. Sci. U.S.A.">
        <title>Biogeography of the Sulfolobus islandicus pan-genome.</title>
        <authorList>
            <person name="Reno M.L."/>
            <person name="Held N.L."/>
            <person name="Fields C.J."/>
            <person name="Burke P.V."/>
            <person name="Whitaker R.J."/>
        </authorList>
    </citation>
    <scope>NUCLEOTIDE SEQUENCE [LARGE SCALE GENOMIC DNA]</scope>
    <source>
        <strain evidence="2">M.14.25 / Kamchatka #1</strain>
    </source>
</reference>
<evidence type="ECO:0000313" key="2">
    <source>
        <dbReference type="Proteomes" id="UP000001350"/>
    </source>
</evidence>
<dbReference type="EMBL" id="CP001400">
    <property type="protein sequence ID" value="ACP37359.1"/>
    <property type="molecule type" value="Genomic_DNA"/>
</dbReference>
<name>C3MUZ6_SACI4</name>
<organism evidence="1 2">
    <name type="scientific">Saccharolobus islandicus (strain M.14.25 / Kamchatka #1)</name>
    <name type="common">Sulfolobus islandicus</name>
    <dbReference type="NCBI Taxonomy" id="427317"/>
    <lineage>
        <taxon>Archaea</taxon>
        <taxon>Thermoproteota</taxon>
        <taxon>Thermoprotei</taxon>
        <taxon>Sulfolobales</taxon>
        <taxon>Sulfolobaceae</taxon>
        <taxon>Saccharolobus</taxon>
    </lineage>
</organism>
<dbReference type="GeneID" id="7796539"/>
<protein>
    <submittedName>
        <fullName evidence="1">Uncharacterized protein</fullName>
    </submittedName>
</protein>
<dbReference type="HOGENOM" id="CLU_190406_0_0_2"/>
<dbReference type="AlphaFoldDB" id="C3MUZ6"/>
<accession>C3MUZ6</accession>
<dbReference type="RefSeq" id="WP_012710636.1">
    <property type="nucleotide sequence ID" value="NC_012588.1"/>
</dbReference>
<sequence length="91" mass="11315">MKIIREPIMKRAKEEEKEKENILKINWDKLEEMIEDKIKERIRYFEFFEYAIIDNQTLLVKIYDKDEGNVFHVFTIKMRIKNDDLEIIEIY</sequence>
<gene>
    <name evidence="1" type="ordered locus">M1425_0508</name>
</gene>
<dbReference type="KEGG" id="sia:M1425_0508"/>
<proteinExistence type="predicted"/>
<evidence type="ECO:0000313" key="1">
    <source>
        <dbReference type="EMBL" id="ACP37359.1"/>
    </source>
</evidence>